<evidence type="ECO:0008006" key="3">
    <source>
        <dbReference type="Google" id="ProtNLM"/>
    </source>
</evidence>
<name>A0ABV3DGV2_9ACTN</name>
<keyword evidence="2" id="KW-1185">Reference proteome</keyword>
<proteinExistence type="predicted"/>
<dbReference type="Proteomes" id="UP001551482">
    <property type="component" value="Unassembled WGS sequence"/>
</dbReference>
<reference evidence="1 2" key="1">
    <citation type="submission" date="2024-06" db="EMBL/GenBank/DDBJ databases">
        <title>The Natural Products Discovery Center: Release of the First 8490 Sequenced Strains for Exploring Actinobacteria Biosynthetic Diversity.</title>
        <authorList>
            <person name="Kalkreuter E."/>
            <person name="Kautsar S.A."/>
            <person name="Yang D."/>
            <person name="Bader C.D."/>
            <person name="Teijaro C.N."/>
            <person name="Fluegel L."/>
            <person name="Davis C.M."/>
            <person name="Simpson J.R."/>
            <person name="Lauterbach L."/>
            <person name="Steele A.D."/>
            <person name="Gui C."/>
            <person name="Meng S."/>
            <person name="Li G."/>
            <person name="Viehrig K."/>
            <person name="Ye F."/>
            <person name="Su P."/>
            <person name="Kiefer A.F."/>
            <person name="Nichols A."/>
            <person name="Cepeda A.J."/>
            <person name="Yan W."/>
            <person name="Fan B."/>
            <person name="Jiang Y."/>
            <person name="Adhikari A."/>
            <person name="Zheng C.-J."/>
            <person name="Schuster L."/>
            <person name="Cowan T.M."/>
            <person name="Smanski M.J."/>
            <person name="Chevrette M.G."/>
            <person name="De Carvalho L.P.S."/>
            <person name="Shen B."/>
        </authorList>
    </citation>
    <scope>NUCLEOTIDE SEQUENCE [LARGE SCALE GENOMIC DNA]</scope>
    <source>
        <strain evidence="1 2">NPDC048946</strain>
    </source>
</reference>
<gene>
    <name evidence="1" type="ORF">AB0C36_15890</name>
</gene>
<comment type="caution">
    <text evidence="1">The sequence shown here is derived from an EMBL/GenBank/DDBJ whole genome shotgun (WGS) entry which is preliminary data.</text>
</comment>
<dbReference type="EMBL" id="JBEZFP010000034">
    <property type="protein sequence ID" value="MEU8134986.1"/>
    <property type="molecule type" value="Genomic_DNA"/>
</dbReference>
<organism evidence="1 2">
    <name type="scientific">Streptodolium elevatio</name>
    <dbReference type="NCBI Taxonomy" id="3157996"/>
    <lineage>
        <taxon>Bacteria</taxon>
        <taxon>Bacillati</taxon>
        <taxon>Actinomycetota</taxon>
        <taxon>Actinomycetes</taxon>
        <taxon>Kitasatosporales</taxon>
        <taxon>Streptomycetaceae</taxon>
        <taxon>Streptodolium</taxon>
    </lineage>
</organism>
<protein>
    <recommendedName>
        <fullName evidence="3">RacP protein</fullName>
    </recommendedName>
</protein>
<accession>A0ABV3DGV2</accession>
<evidence type="ECO:0000313" key="1">
    <source>
        <dbReference type="EMBL" id="MEU8134986.1"/>
    </source>
</evidence>
<dbReference type="RefSeq" id="WP_358354132.1">
    <property type="nucleotide sequence ID" value="NZ_JBEZFP010000034.1"/>
</dbReference>
<sequence>MVRPALPPNVSGQRVRVALLEARPAGLHMPHLVMATELSRSQVRRGIVYLRDTAAELGLTPLIWDRMNGYRFSSDPEDWVAYELRSFRKEMTAIRRIVTGCVIPHSLLRPDDEDVKLMLGQLTGVESGFEYLIRQLERTRKTA</sequence>
<evidence type="ECO:0000313" key="2">
    <source>
        <dbReference type="Proteomes" id="UP001551482"/>
    </source>
</evidence>